<dbReference type="Pfam" id="PF02518">
    <property type="entry name" value="HATPase_c"/>
    <property type="match status" value="1"/>
</dbReference>
<dbReference type="SMART" id="SM00387">
    <property type="entry name" value="HATPase_c"/>
    <property type="match status" value="1"/>
</dbReference>
<evidence type="ECO:0000256" key="3">
    <source>
        <dbReference type="ARBA" id="ARBA00022553"/>
    </source>
</evidence>
<dbReference type="PIRSF" id="PIRSF036431">
    <property type="entry name" value="STHK_DctB"/>
    <property type="match status" value="1"/>
</dbReference>
<proteinExistence type="predicted"/>
<evidence type="ECO:0000259" key="11">
    <source>
        <dbReference type="PROSITE" id="PS50109"/>
    </source>
</evidence>
<feature type="transmembrane region" description="Helical" evidence="10">
    <location>
        <begin position="234"/>
        <end position="256"/>
    </location>
</feature>
<evidence type="ECO:0000256" key="8">
    <source>
        <dbReference type="ARBA" id="ARBA00023012"/>
    </source>
</evidence>
<keyword evidence="8" id="KW-0902">Two-component regulatory system</keyword>
<dbReference type="PANTHER" id="PTHR43065:SF46">
    <property type="entry name" value="C4-DICARBOXYLATE TRANSPORT SENSOR PROTEIN DCTB"/>
    <property type="match status" value="1"/>
</dbReference>
<dbReference type="CDD" id="cd00082">
    <property type="entry name" value="HisKA"/>
    <property type="match status" value="1"/>
</dbReference>
<dbReference type="PANTHER" id="PTHR43065">
    <property type="entry name" value="SENSOR HISTIDINE KINASE"/>
    <property type="match status" value="1"/>
</dbReference>
<evidence type="ECO:0000256" key="10">
    <source>
        <dbReference type="SAM" id="Phobius"/>
    </source>
</evidence>
<evidence type="ECO:0000313" key="13">
    <source>
        <dbReference type="Proteomes" id="UP001595710"/>
    </source>
</evidence>
<reference evidence="13" key="1">
    <citation type="journal article" date="2019" name="Int. J. Syst. Evol. Microbiol.">
        <title>The Global Catalogue of Microorganisms (GCM) 10K type strain sequencing project: providing services to taxonomists for standard genome sequencing and annotation.</title>
        <authorList>
            <consortium name="The Broad Institute Genomics Platform"/>
            <consortium name="The Broad Institute Genome Sequencing Center for Infectious Disease"/>
            <person name="Wu L."/>
            <person name="Ma J."/>
        </authorList>
    </citation>
    <scope>NUCLEOTIDE SEQUENCE [LARGE SCALE GENOMIC DNA]</scope>
    <source>
        <strain evidence="13">CECT 8288</strain>
    </source>
</reference>
<dbReference type="PROSITE" id="PS50109">
    <property type="entry name" value="HIS_KIN"/>
    <property type="match status" value="1"/>
</dbReference>
<evidence type="ECO:0000256" key="4">
    <source>
        <dbReference type="ARBA" id="ARBA00022679"/>
    </source>
</evidence>
<accession>A0ABV7WND4</accession>
<keyword evidence="5" id="KW-0547">Nucleotide-binding</keyword>
<name>A0ABV7WND4_9GAMM</name>
<dbReference type="Proteomes" id="UP001595710">
    <property type="component" value="Unassembled WGS sequence"/>
</dbReference>
<keyword evidence="10" id="KW-0812">Transmembrane</keyword>
<dbReference type="PRINTS" id="PR00344">
    <property type="entry name" value="BCTRLSENSOR"/>
</dbReference>
<dbReference type="InterPro" id="IPR005467">
    <property type="entry name" value="His_kinase_dom"/>
</dbReference>
<keyword evidence="3" id="KW-0597">Phosphoprotein</keyword>
<dbReference type="SUPFAM" id="SSF55874">
    <property type="entry name" value="ATPase domain of HSP90 chaperone/DNA topoisomerase II/histidine kinase"/>
    <property type="match status" value="1"/>
</dbReference>
<dbReference type="InterPro" id="IPR017055">
    <property type="entry name" value="Sig_transdc_His_kinase_DctB"/>
</dbReference>
<dbReference type="EC" id="2.7.13.3" evidence="2"/>
<comment type="catalytic activity">
    <reaction evidence="1">
        <text>ATP + protein L-histidine = ADP + protein N-phospho-L-histidine.</text>
        <dbReference type="EC" id="2.7.13.3"/>
    </reaction>
</comment>
<evidence type="ECO:0000256" key="9">
    <source>
        <dbReference type="PROSITE-ProRule" id="PRU00339"/>
    </source>
</evidence>
<evidence type="ECO:0000256" key="6">
    <source>
        <dbReference type="ARBA" id="ARBA00022777"/>
    </source>
</evidence>
<evidence type="ECO:0000256" key="5">
    <source>
        <dbReference type="ARBA" id="ARBA00022741"/>
    </source>
</evidence>
<keyword evidence="6 12" id="KW-0418">Kinase</keyword>
<dbReference type="Gene3D" id="3.30.565.10">
    <property type="entry name" value="Histidine kinase-like ATPase, C-terminal domain"/>
    <property type="match status" value="1"/>
</dbReference>
<sequence length="549" mass="61839">MLSILIILQFGYARALARLTIATEQDVNHQLELQVQILESHLEKFRLLPVLMGQHGDKTKWIPSSSNLTQTESWLRQLNYISGAFDTLILNEQGHILASAQSLSRSMYSENVLKQLASSPLEAKLGRQHLTIEDNQSLYGFSSLYRLNNYPESILVFMVNLEPVAQSWAIATANLIATDSNNQIVMASDQQLIGKKLLKTEQLKETNHHVISHIDLHTLGWTVSAQSYIDKQSIIRFTLLSSLLICFIIIGIFTLITKRREKLLLIQQKEIQHAQELEHEIDVRTAELRNTNERLRKEVSERILTEQQLKTTQQELIHSAKLAAIGQMSTNLSHEYNQPLATMRTYAENGLKFLRLNKYEQAMDNFERIIQQTARLGDLSKTLMSFARKPSEKQSIVNMYACVEEAFMLVQPRVKSKKIILKHQVPKTAKVYGNAIQLSQVMLNLLSNAIDAVTDAQHHLSSPQVLVSFQITEAYIDISVEDSGDGIDSANRDSIFEPFFTSKKSGAGLGLGLSIVKDIIKSHGGKIVTRQSQLGGACFTISLPNNNHN</sequence>
<evidence type="ECO:0000256" key="2">
    <source>
        <dbReference type="ARBA" id="ARBA00012438"/>
    </source>
</evidence>
<dbReference type="SMART" id="SM00388">
    <property type="entry name" value="HisKA"/>
    <property type="match status" value="1"/>
</dbReference>
<dbReference type="SUPFAM" id="SSF47384">
    <property type="entry name" value="Homodimeric domain of signal transducing histidine kinase"/>
    <property type="match status" value="1"/>
</dbReference>
<feature type="domain" description="Histidine kinase" evidence="11">
    <location>
        <begin position="331"/>
        <end position="547"/>
    </location>
</feature>
<evidence type="ECO:0000256" key="1">
    <source>
        <dbReference type="ARBA" id="ARBA00000085"/>
    </source>
</evidence>
<evidence type="ECO:0000256" key="7">
    <source>
        <dbReference type="ARBA" id="ARBA00022840"/>
    </source>
</evidence>
<dbReference type="PROSITE" id="PS50005">
    <property type="entry name" value="TPR"/>
    <property type="match status" value="1"/>
</dbReference>
<dbReference type="InterPro" id="IPR036890">
    <property type="entry name" value="HATPase_C_sf"/>
</dbReference>
<comment type="caution">
    <text evidence="12">The sequence shown here is derived from an EMBL/GenBank/DDBJ whole genome shotgun (WGS) entry which is preliminary data.</text>
</comment>
<feature type="repeat" description="TPR" evidence="9">
    <location>
        <begin position="343"/>
        <end position="376"/>
    </location>
</feature>
<dbReference type="InterPro" id="IPR036097">
    <property type="entry name" value="HisK_dim/P_sf"/>
</dbReference>
<dbReference type="Gene3D" id="1.10.287.130">
    <property type="match status" value="1"/>
</dbReference>
<organism evidence="12 13">
    <name type="scientific">Reinekea marina</name>
    <dbReference type="NCBI Taxonomy" id="1310421"/>
    <lineage>
        <taxon>Bacteria</taxon>
        <taxon>Pseudomonadati</taxon>
        <taxon>Pseudomonadota</taxon>
        <taxon>Gammaproteobacteria</taxon>
        <taxon>Oceanospirillales</taxon>
        <taxon>Saccharospirillaceae</taxon>
        <taxon>Reinekea</taxon>
    </lineage>
</organism>
<evidence type="ECO:0000313" key="12">
    <source>
        <dbReference type="EMBL" id="MFC3700477.1"/>
    </source>
</evidence>
<protein>
    <recommendedName>
        <fullName evidence="2">histidine kinase</fullName>
        <ecNumber evidence="2">2.7.13.3</ecNumber>
    </recommendedName>
</protein>
<keyword evidence="9" id="KW-0802">TPR repeat</keyword>
<gene>
    <name evidence="12" type="ORF">ACFOND_02410</name>
</gene>
<keyword evidence="10" id="KW-1133">Transmembrane helix</keyword>
<dbReference type="InterPro" id="IPR004358">
    <property type="entry name" value="Sig_transdc_His_kin-like_C"/>
</dbReference>
<keyword evidence="4" id="KW-0808">Transferase</keyword>
<dbReference type="RefSeq" id="WP_377362092.1">
    <property type="nucleotide sequence ID" value="NZ_JBHRYN010000005.1"/>
</dbReference>
<dbReference type="Pfam" id="PF00512">
    <property type="entry name" value="HisKA"/>
    <property type="match status" value="1"/>
</dbReference>
<keyword evidence="13" id="KW-1185">Reference proteome</keyword>
<dbReference type="InterPro" id="IPR003594">
    <property type="entry name" value="HATPase_dom"/>
</dbReference>
<dbReference type="InterPro" id="IPR003661">
    <property type="entry name" value="HisK_dim/P_dom"/>
</dbReference>
<keyword evidence="10" id="KW-0472">Membrane</keyword>
<dbReference type="InterPro" id="IPR019734">
    <property type="entry name" value="TPR_rpt"/>
</dbReference>
<keyword evidence="7" id="KW-0067">ATP-binding</keyword>
<dbReference type="GO" id="GO:0016301">
    <property type="term" value="F:kinase activity"/>
    <property type="evidence" value="ECO:0007669"/>
    <property type="project" value="UniProtKB-KW"/>
</dbReference>
<dbReference type="EMBL" id="JBHRYN010000005">
    <property type="protein sequence ID" value="MFC3700477.1"/>
    <property type="molecule type" value="Genomic_DNA"/>
</dbReference>